<evidence type="ECO:0000256" key="2">
    <source>
        <dbReference type="ARBA" id="ARBA00022908"/>
    </source>
</evidence>
<evidence type="ECO:0000313" key="7">
    <source>
        <dbReference type="Proteomes" id="UP000004221"/>
    </source>
</evidence>
<dbReference type="Pfam" id="PF14659">
    <property type="entry name" value="Phage_int_SAM_3"/>
    <property type="match status" value="1"/>
</dbReference>
<dbReference type="GO" id="GO:0015074">
    <property type="term" value="P:DNA integration"/>
    <property type="evidence" value="ECO:0007669"/>
    <property type="project" value="UniProtKB-KW"/>
</dbReference>
<dbReference type="EMBL" id="CAGS01000117">
    <property type="protein sequence ID" value="CCF83217.1"/>
    <property type="molecule type" value="Genomic_DNA"/>
</dbReference>
<name>I4EEV5_9BACT</name>
<sequence length="364" mass="41463">MTLKTGVFRCVGKEAVRVASVYKRQDGRWVAAVYINGKKVSKYGKTKAEAKAKLKEFLKADKVKQPETKPDSLSLSQWVTQWLKMREYDLRPSTLEGYRRALALIPAKVGKVPIDSLTPIQLAGFFTSVKPSRLLQLCYTVLRRCLKDAVNMELLTRNPLDKVPKPVWKSTRDRQYWTEDEYKRFLDMALNCLLDHVQLFAFLAVTGLRISEALALTQEDIDLSARQVTVNKALVYIRQEKRFELMPTKTKAGKRRVSLPAVAVQALSELPRDRQHVFYDSQPPTFWMLRNDLKRLCKLAGVPYVNLHGLRHIAATTAIRACQDWHAVSRRLGHTQISTTLSLYTYALVSDDAVADALDKLIEG</sequence>
<dbReference type="PANTHER" id="PTHR30349:SF64">
    <property type="entry name" value="PROPHAGE INTEGRASE INTD-RELATED"/>
    <property type="match status" value="1"/>
</dbReference>
<accession>I4EEV5</accession>
<dbReference type="InterPro" id="IPR013762">
    <property type="entry name" value="Integrase-like_cat_sf"/>
</dbReference>
<dbReference type="InterPro" id="IPR002104">
    <property type="entry name" value="Integrase_catalytic"/>
</dbReference>
<comment type="caution">
    <text evidence="6">The sequence shown here is derived from an EMBL/GenBank/DDBJ whole genome shotgun (WGS) entry which is preliminary data.</text>
</comment>
<evidence type="ECO:0000256" key="4">
    <source>
        <dbReference type="ARBA" id="ARBA00023172"/>
    </source>
</evidence>
<evidence type="ECO:0000256" key="1">
    <source>
        <dbReference type="ARBA" id="ARBA00008857"/>
    </source>
</evidence>
<dbReference type="GO" id="GO:0006310">
    <property type="term" value="P:DNA recombination"/>
    <property type="evidence" value="ECO:0007669"/>
    <property type="project" value="UniProtKB-KW"/>
</dbReference>
<dbReference type="SUPFAM" id="SSF56349">
    <property type="entry name" value="DNA breaking-rejoining enzymes"/>
    <property type="match status" value="1"/>
</dbReference>
<dbReference type="InterPro" id="IPR004107">
    <property type="entry name" value="Integrase_SAM-like_N"/>
</dbReference>
<reference evidence="6 7" key="1">
    <citation type="journal article" date="2012" name="ISME J.">
        <title>Nitrification expanded: discovery, physiology and genomics of a nitrite-oxidizing bacterium from the phylum Chloroflexi.</title>
        <authorList>
            <person name="Sorokin D.Y."/>
            <person name="Lucker S."/>
            <person name="Vejmelkova D."/>
            <person name="Kostrikina N.A."/>
            <person name="Kleerebezem R."/>
            <person name="Rijpstra W.I."/>
            <person name="Damste J.S."/>
            <person name="Le Paslier D."/>
            <person name="Muyzer G."/>
            <person name="Wagner M."/>
            <person name="van Loosdrecht M.C."/>
            <person name="Daims H."/>
        </authorList>
    </citation>
    <scope>NUCLEOTIDE SEQUENCE [LARGE SCALE GENOMIC DNA]</scope>
    <source>
        <strain evidence="7">none</strain>
    </source>
</reference>
<keyword evidence="7" id="KW-1185">Reference proteome</keyword>
<dbReference type="CDD" id="cd01189">
    <property type="entry name" value="INT_ICEBs1_C_like"/>
    <property type="match status" value="1"/>
</dbReference>
<dbReference type="InterPro" id="IPR050090">
    <property type="entry name" value="Tyrosine_recombinase_XerCD"/>
</dbReference>
<proteinExistence type="inferred from homology"/>
<keyword evidence="2" id="KW-0229">DNA integration</keyword>
<protein>
    <submittedName>
        <fullName evidence="6">Putative Integrase family protein</fullName>
    </submittedName>
</protein>
<evidence type="ECO:0000259" key="5">
    <source>
        <dbReference type="PROSITE" id="PS51898"/>
    </source>
</evidence>
<dbReference type="PANTHER" id="PTHR30349">
    <property type="entry name" value="PHAGE INTEGRASE-RELATED"/>
    <property type="match status" value="1"/>
</dbReference>
<feature type="domain" description="Tyr recombinase" evidence="5">
    <location>
        <begin position="172"/>
        <end position="359"/>
    </location>
</feature>
<comment type="similarity">
    <text evidence="1">Belongs to the 'phage' integrase family.</text>
</comment>
<keyword evidence="3" id="KW-0238">DNA-binding</keyword>
<dbReference type="Gene3D" id="1.10.150.130">
    <property type="match status" value="1"/>
</dbReference>
<dbReference type="AlphaFoldDB" id="I4EEV5"/>
<evidence type="ECO:0000313" key="6">
    <source>
        <dbReference type="EMBL" id="CCF83217.1"/>
    </source>
</evidence>
<dbReference type="InterPro" id="IPR011010">
    <property type="entry name" value="DNA_brk_join_enz"/>
</dbReference>
<keyword evidence="4" id="KW-0233">DNA recombination</keyword>
<dbReference type="InterPro" id="IPR010998">
    <property type="entry name" value="Integrase_recombinase_N"/>
</dbReference>
<organism evidence="6 7">
    <name type="scientific">Nitrolancea hollandica Lb</name>
    <dbReference type="NCBI Taxonomy" id="1129897"/>
    <lineage>
        <taxon>Bacteria</taxon>
        <taxon>Pseudomonadati</taxon>
        <taxon>Thermomicrobiota</taxon>
        <taxon>Thermomicrobia</taxon>
        <taxon>Sphaerobacterales</taxon>
        <taxon>Sphaerobacterineae</taxon>
        <taxon>Sphaerobacteraceae</taxon>
        <taxon>Nitrolancea</taxon>
    </lineage>
</organism>
<dbReference type="GO" id="GO:0003677">
    <property type="term" value="F:DNA binding"/>
    <property type="evidence" value="ECO:0007669"/>
    <property type="project" value="UniProtKB-KW"/>
</dbReference>
<dbReference type="Gene3D" id="1.10.443.10">
    <property type="entry name" value="Intergrase catalytic core"/>
    <property type="match status" value="1"/>
</dbReference>
<dbReference type="Pfam" id="PF00589">
    <property type="entry name" value="Phage_integrase"/>
    <property type="match status" value="1"/>
</dbReference>
<dbReference type="PROSITE" id="PS51898">
    <property type="entry name" value="TYR_RECOMBINASE"/>
    <property type="match status" value="1"/>
</dbReference>
<gene>
    <name evidence="6" type="ORF">NITHO_2030009</name>
</gene>
<evidence type="ECO:0000256" key="3">
    <source>
        <dbReference type="ARBA" id="ARBA00023125"/>
    </source>
</evidence>
<dbReference type="Proteomes" id="UP000004221">
    <property type="component" value="Unassembled WGS sequence"/>
</dbReference>